<evidence type="ECO:0000313" key="3">
    <source>
        <dbReference type="Proteomes" id="UP001567538"/>
    </source>
</evidence>
<sequence length="79" mass="9097">MEANYPSSRKFNTQILQELENLSESLYQTHVASPTTWRSASLVFPRDSIPPILANKVGQDKDELNLNPKRRSRWMPLSP</sequence>
<evidence type="ECO:0000256" key="1">
    <source>
        <dbReference type="SAM" id="MobiDB-lite"/>
    </source>
</evidence>
<protein>
    <submittedName>
        <fullName evidence="2">Protein PLASTID MOVEMENT IMPAIRED 1-like</fullName>
    </submittedName>
</protein>
<dbReference type="AlphaFoldDB" id="A0ABD1G944"/>
<organism evidence="2 3">
    <name type="scientific">Salvia divinorum</name>
    <name type="common">Maria pastora</name>
    <name type="synonym">Diviner's sage</name>
    <dbReference type="NCBI Taxonomy" id="28513"/>
    <lineage>
        <taxon>Eukaryota</taxon>
        <taxon>Viridiplantae</taxon>
        <taxon>Streptophyta</taxon>
        <taxon>Embryophyta</taxon>
        <taxon>Tracheophyta</taxon>
        <taxon>Spermatophyta</taxon>
        <taxon>Magnoliopsida</taxon>
        <taxon>eudicotyledons</taxon>
        <taxon>Gunneridae</taxon>
        <taxon>Pentapetalae</taxon>
        <taxon>asterids</taxon>
        <taxon>lamiids</taxon>
        <taxon>Lamiales</taxon>
        <taxon>Lamiaceae</taxon>
        <taxon>Nepetoideae</taxon>
        <taxon>Mentheae</taxon>
        <taxon>Salviinae</taxon>
        <taxon>Salvia</taxon>
        <taxon>Salvia subgen. Calosphace</taxon>
    </lineage>
</organism>
<feature type="region of interest" description="Disordered" evidence="1">
    <location>
        <begin position="54"/>
        <end position="79"/>
    </location>
</feature>
<name>A0ABD1G944_SALDI</name>
<proteinExistence type="predicted"/>
<gene>
    <name evidence="2" type="ORF">AAHA92_24963</name>
</gene>
<dbReference type="Proteomes" id="UP001567538">
    <property type="component" value="Unassembled WGS sequence"/>
</dbReference>
<reference evidence="2 3" key="1">
    <citation type="submission" date="2024-06" db="EMBL/GenBank/DDBJ databases">
        <title>A chromosome level genome sequence of Diviner's sage (Salvia divinorum).</title>
        <authorList>
            <person name="Ford S.A."/>
            <person name="Ro D.-K."/>
            <person name="Ness R.W."/>
            <person name="Phillips M.A."/>
        </authorList>
    </citation>
    <scope>NUCLEOTIDE SEQUENCE [LARGE SCALE GENOMIC DNA]</scope>
    <source>
        <strain evidence="2">SAF-2024a</strain>
        <tissue evidence="2">Leaf</tissue>
    </source>
</reference>
<evidence type="ECO:0000313" key="2">
    <source>
        <dbReference type="EMBL" id="KAL1540643.1"/>
    </source>
</evidence>
<dbReference type="EMBL" id="JBEAFC010000009">
    <property type="protein sequence ID" value="KAL1540643.1"/>
    <property type="molecule type" value="Genomic_DNA"/>
</dbReference>
<accession>A0ABD1G944</accession>
<keyword evidence="3" id="KW-1185">Reference proteome</keyword>
<comment type="caution">
    <text evidence="2">The sequence shown here is derived from an EMBL/GenBank/DDBJ whole genome shotgun (WGS) entry which is preliminary data.</text>
</comment>